<proteinExistence type="predicted"/>
<feature type="non-terminal residue" evidence="1">
    <location>
        <position position="1"/>
    </location>
</feature>
<evidence type="ECO:0000313" key="2">
    <source>
        <dbReference type="Proteomes" id="UP000663828"/>
    </source>
</evidence>
<sequence length="98" mass="11428">IIYIGHLHPPQYSPWFCAYDIQREGLQLFLGLTNQRKNVIWSAEINCQTYVAYWLQRHGFHWPPQLSYLTEDHTPVIIDVAIEIIHLSAATSVKLIPE</sequence>
<protein>
    <submittedName>
        <fullName evidence="1">Uncharacterized protein</fullName>
    </submittedName>
</protein>
<name>A0A816HTD9_ADIRI</name>
<keyword evidence="2" id="KW-1185">Reference proteome</keyword>
<dbReference type="EMBL" id="CAJNOR010022122">
    <property type="protein sequence ID" value="CAF1691803.1"/>
    <property type="molecule type" value="Genomic_DNA"/>
</dbReference>
<comment type="caution">
    <text evidence="1">The sequence shown here is derived from an EMBL/GenBank/DDBJ whole genome shotgun (WGS) entry which is preliminary data.</text>
</comment>
<accession>A0A816HTD9</accession>
<reference evidence="1" key="1">
    <citation type="submission" date="2021-02" db="EMBL/GenBank/DDBJ databases">
        <authorList>
            <person name="Nowell W R."/>
        </authorList>
    </citation>
    <scope>NUCLEOTIDE SEQUENCE</scope>
</reference>
<organism evidence="1 2">
    <name type="scientific">Adineta ricciae</name>
    <name type="common">Rotifer</name>
    <dbReference type="NCBI Taxonomy" id="249248"/>
    <lineage>
        <taxon>Eukaryota</taxon>
        <taxon>Metazoa</taxon>
        <taxon>Spiralia</taxon>
        <taxon>Gnathifera</taxon>
        <taxon>Rotifera</taxon>
        <taxon>Eurotatoria</taxon>
        <taxon>Bdelloidea</taxon>
        <taxon>Adinetida</taxon>
        <taxon>Adinetidae</taxon>
        <taxon>Adineta</taxon>
    </lineage>
</organism>
<gene>
    <name evidence="1" type="ORF">XAT740_LOCUS64360</name>
</gene>
<dbReference type="AlphaFoldDB" id="A0A816HTD9"/>
<evidence type="ECO:0000313" key="1">
    <source>
        <dbReference type="EMBL" id="CAF1691803.1"/>
    </source>
</evidence>
<dbReference type="Proteomes" id="UP000663828">
    <property type="component" value="Unassembled WGS sequence"/>
</dbReference>